<sequence length="153" mass="16544">MSNPSSSCDGRSGPDERYSVDNFGLPPDPDPARTHGRRDITVNASVPLMVMFPLGPELLADSGFYPPYHVPSMIRCDFVATKHELAATGCKNWWVFWRQIKKNGRHWARAGGSGSPPAHHSSGASSTMPQKQPGLARSAADADQQGILSRVSS</sequence>
<gene>
    <name evidence="2" type="ORF">B0H17DRAFT_1141414</name>
</gene>
<dbReference type="Proteomes" id="UP001221757">
    <property type="component" value="Unassembled WGS sequence"/>
</dbReference>
<proteinExistence type="predicted"/>
<feature type="region of interest" description="Disordered" evidence="1">
    <location>
        <begin position="106"/>
        <end position="153"/>
    </location>
</feature>
<name>A0AAD7CZP4_MYCRO</name>
<accession>A0AAD7CZP4</accession>
<keyword evidence="3" id="KW-1185">Reference proteome</keyword>
<reference evidence="2" key="1">
    <citation type="submission" date="2023-03" db="EMBL/GenBank/DDBJ databases">
        <title>Massive genome expansion in bonnet fungi (Mycena s.s.) driven by repeated elements and novel gene families across ecological guilds.</title>
        <authorList>
            <consortium name="Lawrence Berkeley National Laboratory"/>
            <person name="Harder C.B."/>
            <person name="Miyauchi S."/>
            <person name="Viragh M."/>
            <person name="Kuo A."/>
            <person name="Thoen E."/>
            <person name="Andreopoulos B."/>
            <person name="Lu D."/>
            <person name="Skrede I."/>
            <person name="Drula E."/>
            <person name="Henrissat B."/>
            <person name="Morin E."/>
            <person name="Kohler A."/>
            <person name="Barry K."/>
            <person name="LaButti K."/>
            <person name="Morin E."/>
            <person name="Salamov A."/>
            <person name="Lipzen A."/>
            <person name="Mereny Z."/>
            <person name="Hegedus B."/>
            <person name="Baldrian P."/>
            <person name="Stursova M."/>
            <person name="Weitz H."/>
            <person name="Taylor A."/>
            <person name="Grigoriev I.V."/>
            <person name="Nagy L.G."/>
            <person name="Martin F."/>
            <person name="Kauserud H."/>
        </authorList>
    </citation>
    <scope>NUCLEOTIDE SEQUENCE</scope>
    <source>
        <strain evidence="2">CBHHK067</strain>
    </source>
</reference>
<evidence type="ECO:0000313" key="3">
    <source>
        <dbReference type="Proteomes" id="UP001221757"/>
    </source>
</evidence>
<comment type="caution">
    <text evidence="2">The sequence shown here is derived from an EMBL/GenBank/DDBJ whole genome shotgun (WGS) entry which is preliminary data.</text>
</comment>
<evidence type="ECO:0000256" key="1">
    <source>
        <dbReference type="SAM" id="MobiDB-lite"/>
    </source>
</evidence>
<dbReference type="AlphaFoldDB" id="A0AAD7CZP4"/>
<organism evidence="2 3">
    <name type="scientific">Mycena rosella</name>
    <name type="common">Pink bonnet</name>
    <name type="synonym">Agaricus rosellus</name>
    <dbReference type="NCBI Taxonomy" id="1033263"/>
    <lineage>
        <taxon>Eukaryota</taxon>
        <taxon>Fungi</taxon>
        <taxon>Dikarya</taxon>
        <taxon>Basidiomycota</taxon>
        <taxon>Agaricomycotina</taxon>
        <taxon>Agaricomycetes</taxon>
        <taxon>Agaricomycetidae</taxon>
        <taxon>Agaricales</taxon>
        <taxon>Marasmiineae</taxon>
        <taxon>Mycenaceae</taxon>
        <taxon>Mycena</taxon>
    </lineage>
</organism>
<feature type="region of interest" description="Disordered" evidence="1">
    <location>
        <begin position="1"/>
        <end position="36"/>
    </location>
</feature>
<dbReference type="EMBL" id="JARKIE010000171">
    <property type="protein sequence ID" value="KAJ7671877.1"/>
    <property type="molecule type" value="Genomic_DNA"/>
</dbReference>
<protein>
    <submittedName>
        <fullName evidence="2">Uncharacterized protein</fullName>
    </submittedName>
</protein>
<evidence type="ECO:0000313" key="2">
    <source>
        <dbReference type="EMBL" id="KAJ7671877.1"/>
    </source>
</evidence>
<feature type="compositionally biased region" description="Low complexity" evidence="1">
    <location>
        <begin position="115"/>
        <end position="126"/>
    </location>
</feature>